<name>A0AB40C1X4_DIOCR</name>
<dbReference type="AlphaFoldDB" id="A0AB40C1X4"/>
<sequence>MSSSSTSSCEKSCDFGNGGGGGNGSEGDTPHVLAVDDSVIERKLIERLLKSSEYKVTTAENGLRALEYLGLLEDAKENNLKNNDLKVNLVITDYCMPGMTGYELLKKIKESSNFKEIPVVIMSSEKNPTRVEKCLEEGALEFMFKPIQLSDVKRLRCHMMKLDEQCSGGGVCVG</sequence>
<organism evidence="4 5">
    <name type="scientific">Dioscorea cayennensis subsp. rotundata</name>
    <name type="common">White Guinea yam</name>
    <name type="synonym">Dioscorea rotundata</name>
    <dbReference type="NCBI Taxonomy" id="55577"/>
    <lineage>
        <taxon>Eukaryota</taxon>
        <taxon>Viridiplantae</taxon>
        <taxon>Streptophyta</taxon>
        <taxon>Embryophyta</taxon>
        <taxon>Tracheophyta</taxon>
        <taxon>Spermatophyta</taxon>
        <taxon>Magnoliopsida</taxon>
        <taxon>Liliopsida</taxon>
        <taxon>Dioscoreales</taxon>
        <taxon>Dioscoreaceae</taxon>
        <taxon>Dioscorea</taxon>
    </lineage>
</organism>
<dbReference type="PANTHER" id="PTHR43874:SF106">
    <property type="entry name" value="TWO-COMPONENT RESPONSE REGULATOR ORR4"/>
    <property type="match status" value="1"/>
</dbReference>
<dbReference type="PANTHER" id="PTHR43874">
    <property type="entry name" value="TWO-COMPONENT RESPONSE REGULATOR"/>
    <property type="match status" value="1"/>
</dbReference>
<evidence type="ECO:0000256" key="1">
    <source>
        <dbReference type="ARBA" id="ARBA00023012"/>
    </source>
</evidence>
<dbReference type="GeneID" id="120269188"/>
<dbReference type="SMART" id="SM00448">
    <property type="entry name" value="REC"/>
    <property type="match status" value="1"/>
</dbReference>
<dbReference type="Gene3D" id="3.40.50.2300">
    <property type="match status" value="1"/>
</dbReference>
<evidence type="ECO:0000256" key="2">
    <source>
        <dbReference type="PROSITE-ProRule" id="PRU00169"/>
    </source>
</evidence>
<evidence type="ECO:0000313" key="5">
    <source>
        <dbReference type="RefSeq" id="XP_039132453.1"/>
    </source>
</evidence>
<keyword evidence="1" id="KW-0902">Two-component regulatory system</keyword>
<accession>A0AB40C1X4</accession>
<feature type="domain" description="Response regulatory" evidence="3">
    <location>
        <begin position="31"/>
        <end position="160"/>
    </location>
</feature>
<dbReference type="GO" id="GO:0009736">
    <property type="term" value="P:cytokinin-activated signaling pathway"/>
    <property type="evidence" value="ECO:0007669"/>
    <property type="project" value="InterPro"/>
</dbReference>
<keyword evidence="4" id="KW-1185">Reference proteome</keyword>
<reference evidence="5" key="1">
    <citation type="submission" date="2025-08" db="UniProtKB">
        <authorList>
            <consortium name="RefSeq"/>
        </authorList>
    </citation>
    <scope>IDENTIFICATION</scope>
</reference>
<dbReference type="InterPro" id="IPR011006">
    <property type="entry name" value="CheY-like_superfamily"/>
</dbReference>
<dbReference type="RefSeq" id="XP_039132453.1">
    <property type="nucleotide sequence ID" value="XM_039276519.1"/>
</dbReference>
<dbReference type="CDD" id="cd17581">
    <property type="entry name" value="REC_typeA_ARR"/>
    <property type="match status" value="1"/>
</dbReference>
<dbReference type="GO" id="GO:0000160">
    <property type="term" value="P:phosphorelay signal transduction system"/>
    <property type="evidence" value="ECO:0007669"/>
    <property type="project" value="UniProtKB-KW"/>
</dbReference>
<dbReference type="SUPFAM" id="SSF52172">
    <property type="entry name" value="CheY-like"/>
    <property type="match status" value="1"/>
</dbReference>
<dbReference type="InterPro" id="IPR001789">
    <property type="entry name" value="Sig_transdc_resp-reg_receiver"/>
</dbReference>
<dbReference type="Pfam" id="PF00072">
    <property type="entry name" value="Response_reg"/>
    <property type="match status" value="1"/>
</dbReference>
<evidence type="ECO:0000313" key="4">
    <source>
        <dbReference type="Proteomes" id="UP001515500"/>
    </source>
</evidence>
<dbReference type="InterPro" id="IPR045279">
    <property type="entry name" value="ARR-like"/>
</dbReference>
<feature type="modified residue" description="4-aspartylphosphate" evidence="2">
    <location>
        <position position="93"/>
    </location>
</feature>
<gene>
    <name evidence="5" type="primary">LOC120269188</name>
</gene>
<evidence type="ECO:0000259" key="3">
    <source>
        <dbReference type="PROSITE" id="PS50110"/>
    </source>
</evidence>
<protein>
    <submittedName>
        <fullName evidence="5">Two-component response regulator ARR17-like isoform X1</fullName>
    </submittedName>
</protein>
<proteinExistence type="predicted"/>
<keyword evidence="2" id="KW-0597">Phosphoprotein</keyword>
<dbReference type="Proteomes" id="UP001515500">
    <property type="component" value="Chromosome 9"/>
</dbReference>
<dbReference type="PROSITE" id="PS50110">
    <property type="entry name" value="RESPONSE_REGULATORY"/>
    <property type="match status" value="1"/>
</dbReference>